<evidence type="ECO:0000313" key="1">
    <source>
        <dbReference type="EMBL" id="RBT65960.1"/>
    </source>
</evidence>
<organism evidence="1 2">
    <name type="scientific">Enterococcus hirae</name>
    <dbReference type="NCBI Taxonomy" id="1354"/>
    <lineage>
        <taxon>Bacteria</taxon>
        <taxon>Bacillati</taxon>
        <taxon>Bacillota</taxon>
        <taxon>Bacilli</taxon>
        <taxon>Lactobacillales</taxon>
        <taxon>Enterococcaceae</taxon>
        <taxon>Enterococcus</taxon>
    </lineage>
</organism>
<accession>A0AB37I8H2</accession>
<dbReference type="Pfam" id="PF12686">
    <property type="entry name" value="DUF3800"/>
    <property type="match status" value="1"/>
</dbReference>
<dbReference type="EMBL" id="LESJ01000014">
    <property type="protein sequence ID" value="RBT65960.1"/>
    <property type="molecule type" value="Genomic_DNA"/>
</dbReference>
<evidence type="ECO:0000313" key="2">
    <source>
        <dbReference type="Proteomes" id="UP000253498"/>
    </source>
</evidence>
<comment type="caution">
    <text evidence="1">The sequence shown here is derived from an EMBL/GenBank/DDBJ whole genome shotgun (WGS) entry which is preliminary data.</text>
</comment>
<proteinExistence type="predicted"/>
<dbReference type="Proteomes" id="UP000253498">
    <property type="component" value="Unassembled WGS sequence"/>
</dbReference>
<reference evidence="1 2" key="1">
    <citation type="submission" date="2015-06" db="EMBL/GenBank/DDBJ databases">
        <title>The Genome Sequence of Enterococcus hirae 88EA1.</title>
        <authorList>
            <consortium name="The Broad Institute Genomics Platform"/>
            <consortium name="The Broad Institute Genome Sequencing Center for Infectious Disease"/>
            <person name="Earl A.M."/>
            <person name="Van Tyne D."/>
            <person name="Lebreton F."/>
            <person name="Saavedra J.T."/>
            <person name="Gilmore M.S."/>
            <person name="Manson McGuire A."/>
            <person name="Clock S."/>
            <person name="Crupain M."/>
            <person name="Rangan U."/>
            <person name="Young S."/>
            <person name="Abouelleil A."/>
            <person name="Cao P."/>
            <person name="Chapman S.B."/>
            <person name="Griggs A."/>
            <person name="Priest M."/>
            <person name="Shea T."/>
            <person name="Wortman J."/>
            <person name="Nusbaum C."/>
            <person name="Birren B."/>
        </authorList>
    </citation>
    <scope>NUCLEOTIDE SEQUENCE [LARGE SCALE GENOMIC DNA]</scope>
    <source>
        <strain evidence="1 2">88EA1</strain>
    </source>
</reference>
<dbReference type="InterPro" id="IPR024524">
    <property type="entry name" value="DUF3800"/>
</dbReference>
<dbReference type="AlphaFoldDB" id="A0AB37I8H2"/>
<protein>
    <recommendedName>
        <fullName evidence="3">DUF3800 domain-containing protein</fullName>
    </recommendedName>
</protein>
<dbReference type="RefSeq" id="WP_113820867.1">
    <property type="nucleotide sequence ID" value="NZ_KZ846586.1"/>
</dbReference>
<sequence length="231" mass="27166">MQKVYFYFDDSGVLHKNDPNRYFVYAGLFFLDNNSKDKFKRKYFSINKEIKKHLGLEGELKACFIKDPKYKASLFRTMKYENTMGLTVDIERVYSNILSSKKSIHRYKDYVLKRLVKEELKYHIRLGNLDPSEDIQINICVDEQATATDGFYSLKDSIFEELKKGIVNFDYGSFHEPLFTSEVKVNVSYCNSANNYLIQASDILANRLWTSFIKGNKELRKIPNHRCLRLP</sequence>
<gene>
    <name evidence="1" type="ORF">EB03_02894</name>
</gene>
<evidence type="ECO:0008006" key="3">
    <source>
        <dbReference type="Google" id="ProtNLM"/>
    </source>
</evidence>
<name>A0AB37I8H2_ENTHR</name>